<dbReference type="AlphaFoldDB" id="A0A7T8H088"/>
<dbReference type="Proteomes" id="UP000595437">
    <property type="component" value="Chromosome 10"/>
</dbReference>
<protein>
    <submittedName>
        <fullName evidence="1">Uncharacterized protein</fullName>
    </submittedName>
</protein>
<evidence type="ECO:0000313" key="1">
    <source>
        <dbReference type="EMBL" id="QQP41074.1"/>
    </source>
</evidence>
<evidence type="ECO:0000313" key="2">
    <source>
        <dbReference type="Proteomes" id="UP000595437"/>
    </source>
</evidence>
<proteinExistence type="predicted"/>
<accession>A0A7T8H088</accession>
<dbReference type="EMBL" id="CP045899">
    <property type="protein sequence ID" value="QQP41074.1"/>
    <property type="molecule type" value="Genomic_DNA"/>
</dbReference>
<organism evidence="1 2">
    <name type="scientific">Caligus rogercresseyi</name>
    <name type="common">Sea louse</name>
    <dbReference type="NCBI Taxonomy" id="217165"/>
    <lineage>
        <taxon>Eukaryota</taxon>
        <taxon>Metazoa</taxon>
        <taxon>Ecdysozoa</taxon>
        <taxon>Arthropoda</taxon>
        <taxon>Crustacea</taxon>
        <taxon>Multicrustacea</taxon>
        <taxon>Hexanauplia</taxon>
        <taxon>Copepoda</taxon>
        <taxon>Siphonostomatoida</taxon>
        <taxon>Caligidae</taxon>
        <taxon>Caligus</taxon>
    </lineage>
</organism>
<reference evidence="2" key="1">
    <citation type="submission" date="2021-01" db="EMBL/GenBank/DDBJ databases">
        <title>Caligus Genome Assembly.</title>
        <authorList>
            <person name="Gallardo-Escarate C."/>
        </authorList>
    </citation>
    <scope>NUCLEOTIDE SEQUENCE [LARGE SCALE GENOMIC DNA]</scope>
</reference>
<name>A0A7T8H088_CALRO</name>
<sequence length="85" mass="8839">MAMRRFPESLADLDHEVLVHAGPLLVDGSFQSGDVRVAKLAGLGLNVRLEGVVQGVAVKSLAQKSISCPRNACLALAVWAGAPSC</sequence>
<gene>
    <name evidence="1" type="ORF">FKW44_015326</name>
</gene>
<keyword evidence="2" id="KW-1185">Reference proteome</keyword>